<dbReference type="SUPFAM" id="SSF55550">
    <property type="entry name" value="SH2 domain"/>
    <property type="match status" value="1"/>
</dbReference>
<reference evidence="5 6" key="1">
    <citation type="journal article" date="2024" name="Genome Biol. Evol.">
        <title>Chromosome-level genome assembly of the viviparous eelpout Zoarces viviparus.</title>
        <authorList>
            <person name="Fuhrmann N."/>
            <person name="Brasseur M.V."/>
            <person name="Bakowski C.E."/>
            <person name="Podsiadlowski L."/>
            <person name="Prost S."/>
            <person name="Krehenwinkel H."/>
            <person name="Mayer C."/>
        </authorList>
    </citation>
    <scope>NUCLEOTIDE SEQUENCE [LARGE SCALE GENOMIC DNA]</scope>
    <source>
        <strain evidence="5">NO-MEL_2022_Ind0_liver</strain>
    </source>
</reference>
<sequence>MEKTSAVDLHMETSEGGLKELVLRWFTETQAPVLLNHGSFPNWFKGFAARKDTEDLLRDKAPGCFLIRLSDKAIGYILSYTGHDRCRHFVITQNPDGEFVISGDCRTHGSLVELIEHHRVSPIQPFGEHLTCCWVEVDAGELYDVVNHNSKEKPTLSVQALRTLWDQKHDPHSNPGNNQRIQRHHEAPHQPALPLKYKSRKLTGTVSVDTMSLSQGVPPVPQRGLPLAFSLRGSLLDTTSQTQTDPSGSEGVRGNTNPALLSERDSFNAAHTSYAEIRSKSLPIDSSRSEQQGVEVLQSNPLYQTSTGSGGGSAQQGDVMYSKVPRRPTPAGLPDNTYEQVPGEGAAVQGNTYESLEDVKNKKSKSTWGKNWKKLFPDYKK</sequence>
<dbReference type="PANTHER" id="PTHR14388">
    <property type="entry name" value="T CELL-SPECIFIC ADAPTER PROTEIN TSAD"/>
    <property type="match status" value="1"/>
</dbReference>
<name>A0AAW1G4I7_ZOAVI</name>
<feature type="region of interest" description="Disordered" evidence="3">
    <location>
        <begin position="238"/>
        <end position="260"/>
    </location>
</feature>
<evidence type="ECO:0000256" key="1">
    <source>
        <dbReference type="ARBA" id="ARBA00022999"/>
    </source>
</evidence>
<gene>
    <name evidence="5" type="ORF">VZT92_000088</name>
</gene>
<dbReference type="InterPro" id="IPR036860">
    <property type="entry name" value="SH2_dom_sf"/>
</dbReference>
<dbReference type="Proteomes" id="UP001488805">
    <property type="component" value="Unassembled WGS sequence"/>
</dbReference>
<evidence type="ECO:0000259" key="4">
    <source>
        <dbReference type="PROSITE" id="PS50001"/>
    </source>
</evidence>
<feature type="region of interest" description="Disordered" evidence="3">
    <location>
        <begin position="300"/>
        <end position="367"/>
    </location>
</feature>
<comment type="caution">
    <text evidence="5">The sequence shown here is derived from an EMBL/GenBank/DDBJ whole genome shotgun (WGS) entry which is preliminary data.</text>
</comment>
<feature type="domain" description="SH2" evidence="4">
    <location>
        <begin position="43"/>
        <end position="119"/>
    </location>
</feature>
<dbReference type="EMBL" id="JBCEZU010000001">
    <property type="protein sequence ID" value="KAK9542207.1"/>
    <property type="molecule type" value="Genomic_DNA"/>
</dbReference>
<evidence type="ECO:0000256" key="3">
    <source>
        <dbReference type="SAM" id="MobiDB-lite"/>
    </source>
</evidence>
<keyword evidence="6" id="KW-1185">Reference proteome</keyword>
<dbReference type="PANTHER" id="PTHR14388:SF6">
    <property type="entry name" value="SH2 DOMAIN-CONTAINING PROTEIN 7"/>
    <property type="match status" value="1"/>
</dbReference>
<keyword evidence="1 2" id="KW-0727">SH2 domain</keyword>
<dbReference type="SMART" id="SM00252">
    <property type="entry name" value="SH2"/>
    <property type="match status" value="1"/>
</dbReference>
<dbReference type="GO" id="GO:0005737">
    <property type="term" value="C:cytoplasm"/>
    <property type="evidence" value="ECO:0007669"/>
    <property type="project" value="TreeGrafter"/>
</dbReference>
<dbReference type="Pfam" id="PF00017">
    <property type="entry name" value="SH2"/>
    <property type="match status" value="1"/>
</dbReference>
<dbReference type="InterPro" id="IPR000980">
    <property type="entry name" value="SH2"/>
</dbReference>
<dbReference type="AlphaFoldDB" id="A0AAW1G4I7"/>
<evidence type="ECO:0000256" key="2">
    <source>
        <dbReference type="PROSITE-ProRule" id="PRU00191"/>
    </source>
</evidence>
<dbReference type="Gene3D" id="3.30.505.10">
    <property type="entry name" value="SH2 domain"/>
    <property type="match status" value="1"/>
</dbReference>
<evidence type="ECO:0000313" key="6">
    <source>
        <dbReference type="Proteomes" id="UP001488805"/>
    </source>
</evidence>
<dbReference type="PROSITE" id="PS50001">
    <property type="entry name" value="SH2"/>
    <property type="match status" value="1"/>
</dbReference>
<feature type="compositionally biased region" description="Polar residues" evidence="3">
    <location>
        <begin position="238"/>
        <end position="247"/>
    </location>
</feature>
<protein>
    <recommendedName>
        <fullName evidence="4">SH2 domain-containing protein</fullName>
    </recommendedName>
</protein>
<feature type="region of interest" description="Disordered" evidence="3">
    <location>
        <begin position="167"/>
        <end position="188"/>
    </location>
</feature>
<organism evidence="5 6">
    <name type="scientific">Zoarces viviparus</name>
    <name type="common">Viviparous eelpout</name>
    <name type="synonym">Blennius viviparus</name>
    <dbReference type="NCBI Taxonomy" id="48416"/>
    <lineage>
        <taxon>Eukaryota</taxon>
        <taxon>Metazoa</taxon>
        <taxon>Chordata</taxon>
        <taxon>Craniata</taxon>
        <taxon>Vertebrata</taxon>
        <taxon>Euteleostomi</taxon>
        <taxon>Actinopterygii</taxon>
        <taxon>Neopterygii</taxon>
        <taxon>Teleostei</taxon>
        <taxon>Neoteleostei</taxon>
        <taxon>Acanthomorphata</taxon>
        <taxon>Eupercaria</taxon>
        <taxon>Perciformes</taxon>
        <taxon>Cottioidei</taxon>
        <taxon>Zoarcales</taxon>
        <taxon>Zoarcidae</taxon>
        <taxon>Zoarcinae</taxon>
        <taxon>Zoarces</taxon>
    </lineage>
</organism>
<accession>A0AAW1G4I7</accession>
<evidence type="ECO:0000313" key="5">
    <source>
        <dbReference type="EMBL" id="KAK9542207.1"/>
    </source>
</evidence>
<proteinExistence type="predicted"/>